<dbReference type="EMBL" id="UINC01128275">
    <property type="protein sequence ID" value="SVD07922.1"/>
    <property type="molecule type" value="Genomic_DNA"/>
</dbReference>
<dbReference type="AlphaFoldDB" id="A0A382SEB4"/>
<protein>
    <submittedName>
        <fullName evidence="1">Uncharacterized protein</fullName>
    </submittedName>
</protein>
<name>A0A382SEB4_9ZZZZ</name>
<gene>
    <name evidence="1" type="ORF">METZ01_LOCUS360776</name>
</gene>
<organism evidence="1">
    <name type="scientific">marine metagenome</name>
    <dbReference type="NCBI Taxonomy" id="408172"/>
    <lineage>
        <taxon>unclassified sequences</taxon>
        <taxon>metagenomes</taxon>
        <taxon>ecological metagenomes</taxon>
    </lineage>
</organism>
<reference evidence="1" key="1">
    <citation type="submission" date="2018-05" db="EMBL/GenBank/DDBJ databases">
        <authorList>
            <person name="Lanie J.A."/>
            <person name="Ng W.-L."/>
            <person name="Kazmierczak K.M."/>
            <person name="Andrzejewski T.M."/>
            <person name="Davidsen T.M."/>
            <person name="Wayne K.J."/>
            <person name="Tettelin H."/>
            <person name="Glass J.I."/>
            <person name="Rusch D."/>
            <person name="Podicherti R."/>
            <person name="Tsui H.-C.T."/>
            <person name="Winkler M.E."/>
        </authorList>
    </citation>
    <scope>NUCLEOTIDE SEQUENCE</scope>
</reference>
<proteinExistence type="predicted"/>
<evidence type="ECO:0000313" key="1">
    <source>
        <dbReference type="EMBL" id="SVD07922.1"/>
    </source>
</evidence>
<accession>A0A382SEB4</accession>
<sequence>MIFEKSIHRKRTEKYVATYHAKFEKKRIVSL</sequence>